<feature type="region of interest" description="Disordered" evidence="1">
    <location>
        <begin position="442"/>
        <end position="608"/>
    </location>
</feature>
<sequence length="608" mass="64438">MYSDGEEFVGRSGRRGRGRAGAASGSTGGFGQSGSRAAGLSVGLLQSSGRGGQVGQPGLAPGLSGEPLGASPPRTLSPVRVSGAEPVSELALSSTLRQTARRERASSGAPAPAASASSESDSDRSAKGLNPSAVYFSLPPASSRSAGGRLVRQEPVPEPVTPTLSPLVGYEKGNLTSAPGRLEIFRREGPPSAPHIDPPLYARPGYEGFGSALATTQPPDPAPTRYRVSRDQGGVELSQGERRRSALALALGHWSTWAQESTQRRVREGLLVSSSARNRATCMGRMEGQGGPVGASARTPAHGISDLEASDTREGKEHLVGWSPETPADPDGREVSPSLGGRTSVDGGLKRLGKDHPLSGVMWFQFKDHGLSAEGTYRLEVHQKSVSESEELMQQMREDPYKSLERCKFSAFAINVRRSGEIVRRGMSLQEVMRAVMTAVRVSGSTRKSYKGLRKSGKAPLSSVGPGGSWANRFAPLSSSSEEEPSVGPPKPRNQVSRPSGHSRTVSRSRKPGRAPSAPRPGPTSSDDSSNTSSSPESTGSRNSQDLQELKEALQKESRAREAAAEALMEKLSQQLQESQKAAEERRVSEQRAAEERWAADRLAAEAR</sequence>
<proteinExistence type="predicted"/>
<feature type="compositionally biased region" description="Basic and acidic residues" evidence="1">
    <location>
        <begin position="548"/>
        <end position="564"/>
    </location>
</feature>
<keyword evidence="3" id="KW-1185">Reference proteome</keyword>
<dbReference type="Proteomes" id="UP001190700">
    <property type="component" value="Unassembled WGS sequence"/>
</dbReference>
<evidence type="ECO:0000256" key="1">
    <source>
        <dbReference type="SAM" id="MobiDB-lite"/>
    </source>
</evidence>
<dbReference type="EMBL" id="LGRX02004278">
    <property type="protein sequence ID" value="KAK3280760.1"/>
    <property type="molecule type" value="Genomic_DNA"/>
</dbReference>
<evidence type="ECO:0000313" key="3">
    <source>
        <dbReference type="Proteomes" id="UP001190700"/>
    </source>
</evidence>
<evidence type="ECO:0000313" key="2">
    <source>
        <dbReference type="EMBL" id="KAK3280760.1"/>
    </source>
</evidence>
<feature type="compositionally biased region" description="Low complexity" evidence="1">
    <location>
        <begin position="106"/>
        <end position="119"/>
    </location>
</feature>
<feature type="compositionally biased region" description="Low complexity" evidence="1">
    <location>
        <begin position="523"/>
        <end position="544"/>
    </location>
</feature>
<feature type="compositionally biased region" description="Basic and acidic residues" evidence="1">
    <location>
        <begin position="581"/>
        <end position="608"/>
    </location>
</feature>
<gene>
    <name evidence="2" type="ORF">CYMTET_11418</name>
</gene>
<feature type="region of interest" description="Disordered" evidence="1">
    <location>
        <begin position="319"/>
        <end position="350"/>
    </location>
</feature>
<accession>A0AAE0LDH8</accession>
<comment type="caution">
    <text evidence="2">The sequence shown here is derived from an EMBL/GenBank/DDBJ whole genome shotgun (WGS) entry which is preliminary data.</text>
</comment>
<feature type="compositionally biased region" description="Basic residues" evidence="1">
    <location>
        <begin position="448"/>
        <end position="457"/>
    </location>
</feature>
<feature type="region of interest" description="Disordered" evidence="1">
    <location>
        <begin position="1"/>
        <end position="172"/>
    </location>
</feature>
<dbReference type="AlphaFoldDB" id="A0AAE0LDH8"/>
<name>A0AAE0LDH8_9CHLO</name>
<feature type="compositionally biased region" description="Polar residues" evidence="1">
    <location>
        <begin position="494"/>
        <end position="504"/>
    </location>
</feature>
<organism evidence="2 3">
    <name type="scientific">Cymbomonas tetramitiformis</name>
    <dbReference type="NCBI Taxonomy" id="36881"/>
    <lineage>
        <taxon>Eukaryota</taxon>
        <taxon>Viridiplantae</taxon>
        <taxon>Chlorophyta</taxon>
        <taxon>Pyramimonadophyceae</taxon>
        <taxon>Pyramimonadales</taxon>
        <taxon>Pyramimonadaceae</taxon>
        <taxon>Cymbomonas</taxon>
    </lineage>
</organism>
<reference evidence="2 3" key="1">
    <citation type="journal article" date="2015" name="Genome Biol. Evol.">
        <title>Comparative Genomics of a Bacterivorous Green Alga Reveals Evolutionary Causalities and Consequences of Phago-Mixotrophic Mode of Nutrition.</title>
        <authorList>
            <person name="Burns J.A."/>
            <person name="Paasch A."/>
            <person name="Narechania A."/>
            <person name="Kim E."/>
        </authorList>
    </citation>
    <scope>NUCLEOTIDE SEQUENCE [LARGE SCALE GENOMIC DNA]</scope>
    <source>
        <strain evidence="2 3">PLY_AMNH</strain>
    </source>
</reference>
<protein>
    <submittedName>
        <fullName evidence="2">Uncharacterized protein</fullName>
    </submittedName>
</protein>